<name>A0A017HKP8_9RHOB</name>
<feature type="domain" description="Periplasmic binding protein" evidence="4">
    <location>
        <begin position="41"/>
        <end position="282"/>
    </location>
</feature>
<dbReference type="RefSeq" id="WP_037279675.1">
    <property type="nucleotide sequence ID" value="NZ_KK088563.1"/>
</dbReference>
<dbReference type="Proteomes" id="UP000019666">
    <property type="component" value="Unassembled WGS sequence"/>
</dbReference>
<dbReference type="Gene3D" id="3.40.50.2300">
    <property type="match status" value="2"/>
</dbReference>
<dbReference type="EMBL" id="AOSK01000099">
    <property type="protein sequence ID" value="EYD74905.1"/>
    <property type="molecule type" value="Genomic_DNA"/>
</dbReference>
<dbReference type="OrthoDB" id="9803959at2"/>
<keyword evidence="3" id="KW-0732">Signal</keyword>
<evidence type="ECO:0000256" key="1">
    <source>
        <dbReference type="ARBA" id="ARBA00004418"/>
    </source>
</evidence>
<dbReference type="AlphaFoldDB" id="A0A017HKP8"/>
<evidence type="ECO:0000313" key="6">
    <source>
        <dbReference type="Proteomes" id="UP000019666"/>
    </source>
</evidence>
<dbReference type="InterPro" id="IPR025997">
    <property type="entry name" value="SBP_2_dom"/>
</dbReference>
<dbReference type="InterPro" id="IPR028082">
    <property type="entry name" value="Peripla_BP_I"/>
</dbReference>
<organism evidence="5 6">
    <name type="scientific">Rubellimicrobium mesophilum DSM 19309</name>
    <dbReference type="NCBI Taxonomy" id="442562"/>
    <lineage>
        <taxon>Bacteria</taxon>
        <taxon>Pseudomonadati</taxon>
        <taxon>Pseudomonadota</taxon>
        <taxon>Alphaproteobacteria</taxon>
        <taxon>Rhodobacterales</taxon>
        <taxon>Roseobacteraceae</taxon>
        <taxon>Rubellimicrobium</taxon>
    </lineage>
</organism>
<proteinExistence type="inferred from homology"/>
<dbReference type="PATRIC" id="fig|442562.3.peg.3491"/>
<dbReference type="PANTHER" id="PTHR30036:SF7">
    <property type="entry name" value="ABC TRANSPORTER PERIPLASMIC-BINDING PROTEIN YPHF"/>
    <property type="match status" value="1"/>
</dbReference>
<dbReference type="GO" id="GO:0030288">
    <property type="term" value="C:outer membrane-bounded periplasmic space"/>
    <property type="evidence" value="ECO:0007669"/>
    <property type="project" value="TreeGrafter"/>
</dbReference>
<dbReference type="InterPro" id="IPR050555">
    <property type="entry name" value="Bact_Solute-Bind_Prot2"/>
</dbReference>
<evidence type="ECO:0000313" key="5">
    <source>
        <dbReference type="EMBL" id="EYD74905.1"/>
    </source>
</evidence>
<dbReference type="PANTHER" id="PTHR30036">
    <property type="entry name" value="D-XYLOSE-BINDING PERIPLASMIC PROTEIN"/>
    <property type="match status" value="1"/>
</dbReference>
<evidence type="ECO:0000256" key="2">
    <source>
        <dbReference type="ARBA" id="ARBA00007639"/>
    </source>
</evidence>
<reference evidence="5 6" key="1">
    <citation type="submission" date="2013-02" db="EMBL/GenBank/DDBJ databases">
        <authorList>
            <person name="Fiebig A."/>
            <person name="Goeker M."/>
            <person name="Klenk H.-P.P."/>
        </authorList>
    </citation>
    <scope>NUCLEOTIDE SEQUENCE [LARGE SCALE GENOMIC DNA]</scope>
    <source>
        <strain evidence="5 6">DSM 19309</strain>
    </source>
</reference>
<sequence length="316" mass="33683">MLRRTFLGASVAALALSAGLAAAQDASGPKTFYWISHGSPADPVWTYFLAGAEQWATDTGQTVNTSFHSNDVPSQQEAVRAAIAAGADGICSTSPDPGSMVDVVKEARDAGIPIVNFNTSDDAPDWNAYVGGDLHEVGRQWAQYLVDHQLVKEGDFVWMPVEVPGASYGVEEEKGIASVFEPMNITWEVTDSTLDQAEVITRMTDYMTANQGKVKAIIGLGDMVTGSIKRVFDQAGIAPGSIPVVGWGNSLDTTQEVMDGYVNAAMWQDPQATSYFCLSALLMESSGVPIGFDIITGALYEKDTAQVYSDIMSAGN</sequence>
<keyword evidence="6" id="KW-1185">Reference proteome</keyword>
<dbReference type="Pfam" id="PF13407">
    <property type="entry name" value="Peripla_BP_4"/>
    <property type="match status" value="1"/>
</dbReference>
<feature type="signal peptide" evidence="3">
    <location>
        <begin position="1"/>
        <end position="23"/>
    </location>
</feature>
<dbReference type="GO" id="GO:0030246">
    <property type="term" value="F:carbohydrate binding"/>
    <property type="evidence" value="ECO:0007669"/>
    <property type="project" value="TreeGrafter"/>
</dbReference>
<feature type="chain" id="PRO_5001493234" evidence="3">
    <location>
        <begin position="24"/>
        <end position="316"/>
    </location>
</feature>
<accession>A0A017HKP8</accession>
<dbReference type="HOGENOM" id="CLU_879647_0_0_5"/>
<evidence type="ECO:0000256" key="3">
    <source>
        <dbReference type="SAM" id="SignalP"/>
    </source>
</evidence>
<comment type="similarity">
    <text evidence="2">Belongs to the bacterial solute-binding protein 2 family.</text>
</comment>
<dbReference type="SUPFAM" id="SSF53822">
    <property type="entry name" value="Periplasmic binding protein-like I"/>
    <property type="match status" value="1"/>
</dbReference>
<comment type="subcellular location">
    <subcellularLocation>
        <location evidence="1">Periplasm</location>
    </subcellularLocation>
</comment>
<comment type="caution">
    <text evidence="5">The sequence shown here is derived from an EMBL/GenBank/DDBJ whole genome shotgun (WGS) entry which is preliminary data.</text>
</comment>
<gene>
    <name evidence="5" type="ORF">Rumeso_03546</name>
</gene>
<protein>
    <submittedName>
        <fullName evidence="5">ABC transporter binding protein</fullName>
    </submittedName>
</protein>
<evidence type="ECO:0000259" key="4">
    <source>
        <dbReference type="Pfam" id="PF13407"/>
    </source>
</evidence>
<dbReference type="STRING" id="442562.Rumeso_03546"/>